<evidence type="ECO:0000313" key="4">
    <source>
        <dbReference type="EnsemblMetazoa" id="CJA07667.1"/>
    </source>
</evidence>
<dbReference type="GO" id="GO:0005737">
    <property type="term" value="C:cytoplasm"/>
    <property type="evidence" value="ECO:0007669"/>
    <property type="project" value="TreeGrafter"/>
</dbReference>
<dbReference type="GO" id="GO:0005615">
    <property type="term" value="C:extracellular space"/>
    <property type="evidence" value="ECO:0007669"/>
    <property type="project" value="TreeGrafter"/>
</dbReference>
<dbReference type="AlphaFoldDB" id="A0A8R1HVJ9"/>
<evidence type="ECO:0000313" key="5">
    <source>
        <dbReference type="Proteomes" id="UP000005237"/>
    </source>
</evidence>
<organism evidence="4 5">
    <name type="scientific">Caenorhabditis japonica</name>
    <dbReference type="NCBI Taxonomy" id="281687"/>
    <lineage>
        <taxon>Eukaryota</taxon>
        <taxon>Metazoa</taxon>
        <taxon>Ecdysozoa</taxon>
        <taxon>Nematoda</taxon>
        <taxon>Chromadorea</taxon>
        <taxon>Rhabditida</taxon>
        <taxon>Rhabditina</taxon>
        <taxon>Rhabditomorpha</taxon>
        <taxon>Rhabditoidea</taxon>
        <taxon>Rhabditidae</taxon>
        <taxon>Peloderinae</taxon>
        <taxon>Caenorhabditis</taxon>
    </lineage>
</organism>
<dbReference type="PANTHER" id="PTHR46186:SF14">
    <property type="entry name" value="CYSTATIN CPI-1"/>
    <property type="match status" value="1"/>
</dbReference>
<dbReference type="InterPro" id="IPR000010">
    <property type="entry name" value="Cystatin_dom"/>
</dbReference>
<evidence type="ECO:0000256" key="1">
    <source>
        <dbReference type="ARBA" id="ARBA00009403"/>
    </source>
</evidence>
<feature type="domain" description="Cystatin" evidence="3">
    <location>
        <begin position="22"/>
        <end position="134"/>
    </location>
</feature>
<reference evidence="4" key="2">
    <citation type="submission" date="2022-06" db="UniProtKB">
        <authorList>
            <consortium name="EnsemblMetazoa"/>
        </authorList>
    </citation>
    <scope>IDENTIFICATION</scope>
    <source>
        <strain evidence="4">DF5081</strain>
    </source>
</reference>
<dbReference type="PANTHER" id="PTHR46186">
    <property type="entry name" value="CYSTATIN"/>
    <property type="match status" value="1"/>
</dbReference>
<dbReference type="GO" id="GO:0031982">
    <property type="term" value="C:vesicle"/>
    <property type="evidence" value="ECO:0007669"/>
    <property type="project" value="TreeGrafter"/>
</dbReference>
<sequence length="140" mass="15722">MKSSLFITVFIIFATIGNVIGQIVGGLNDVDPAQYEPKAWQSVPEINTDNVGEYLWIPIEITKAQVQVVAGKKIVLEVLVGDSDCPRDRKLAVSDIPEICHVSNEGDRQLFQVDIWEKPWENFENITVTKIRDVKQGEVL</sequence>
<reference evidence="5" key="1">
    <citation type="submission" date="2010-08" db="EMBL/GenBank/DDBJ databases">
        <authorList>
            <consortium name="Caenorhabditis japonica Sequencing Consortium"/>
            <person name="Wilson R.K."/>
        </authorList>
    </citation>
    <scope>NUCLEOTIDE SEQUENCE [LARGE SCALE GENOMIC DNA]</scope>
    <source>
        <strain evidence="5">DF5081</strain>
    </source>
</reference>
<accession>A0A8R1HVJ9</accession>
<dbReference type="OMA" id="MTHIHEE"/>
<feature type="chain" id="PRO_5035856834" evidence="2">
    <location>
        <begin position="22"/>
        <end position="140"/>
    </location>
</feature>
<name>A0A8R1HVJ9_CAEJA</name>
<evidence type="ECO:0000256" key="2">
    <source>
        <dbReference type="SAM" id="SignalP"/>
    </source>
</evidence>
<proteinExistence type="inferred from homology"/>
<dbReference type="Gene3D" id="3.10.450.10">
    <property type="match status" value="1"/>
</dbReference>
<keyword evidence="5" id="KW-1185">Reference proteome</keyword>
<dbReference type="EnsemblMetazoa" id="CJA07667.1">
    <property type="protein sequence ID" value="CJA07667.1"/>
    <property type="gene ID" value="WBGene00126871"/>
</dbReference>
<dbReference type="CDD" id="cd00042">
    <property type="entry name" value="CY"/>
    <property type="match status" value="1"/>
</dbReference>
<comment type="similarity">
    <text evidence="1">Belongs to the cystatin family.</text>
</comment>
<dbReference type="GO" id="GO:0004869">
    <property type="term" value="F:cysteine-type endopeptidase inhibitor activity"/>
    <property type="evidence" value="ECO:0007669"/>
    <property type="project" value="InterPro"/>
</dbReference>
<dbReference type="SUPFAM" id="SSF54403">
    <property type="entry name" value="Cystatin/monellin"/>
    <property type="match status" value="1"/>
</dbReference>
<dbReference type="Proteomes" id="UP000005237">
    <property type="component" value="Unassembled WGS sequence"/>
</dbReference>
<protein>
    <submittedName>
        <fullName evidence="4">Cystatin</fullName>
    </submittedName>
</protein>
<evidence type="ECO:0000259" key="3">
    <source>
        <dbReference type="SMART" id="SM00043"/>
    </source>
</evidence>
<dbReference type="Pfam" id="PF00031">
    <property type="entry name" value="Cystatin"/>
    <property type="match status" value="1"/>
</dbReference>
<dbReference type="SMART" id="SM00043">
    <property type="entry name" value="CY"/>
    <property type="match status" value="1"/>
</dbReference>
<dbReference type="InterPro" id="IPR046350">
    <property type="entry name" value="Cystatin_sf"/>
</dbReference>
<keyword evidence="2" id="KW-0732">Signal</keyword>
<feature type="signal peptide" evidence="2">
    <location>
        <begin position="1"/>
        <end position="21"/>
    </location>
</feature>